<reference evidence="1 2" key="1">
    <citation type="submission" date="2018-10" db="EMBL/GenBank/DDBJ databases">
        <title>Genomic Encyclopedia of Archaeal and Bacterial Type Strains, Phase II (KMG-II): from individual species to whole genera.</title>
        <authorList>
            <person name="Goeker M."/>
        </authorList>
    </citation>
    <scope>NUCLEOTIDE SEQUENCE [LARGE SCALE GENOMIC DNA]</scope>
    <source>
        <strain evidence="1 2">DSM 18602</strain>
    </source>
</reference>
<dbReference type="OrthoDB" id="965991at2"/>
<dbReference type="Proteomes" id="UP000268007">
    <property type="component" value="Unassembled WGS sequence"/>
</dbReference>
<dbReference type="AlphaFoldDB" id="A0A495J5F1"/>
<gene>
    <name evidence="1" type="ORF">BDD43_3411</name>
</gene>
<protein>
    <submittedName>
        <fullName evidence="1">Uncharacterized protein</fullName>
    </submittedName>
</protein>
<sequence length="143" mass="16905">MNRYLITSARFDGEMEFRFDADGNLKYFENRAAMTDEMLAYLYKCFPFNLQLLGDLCKSTTTLRMVQVTVQVTFKEFYDAYGYKVGNKGRAEKLFNALTHAERYLAMEGIARYKAWLAAHPRTDMLYPETYLSQRRWENELPK</sequence>
<comment type="caution">
    <text evidence="1">The sequence shown here is derived from an EMBL/GenBank/DDBJ whole genome shotgun (WGS) entry which is preliminary data.</text>
</comment>
<evidence type="ECO:0000313" key="2">
    <source>
        <dbReference type="Proteomes" id="UP000268007"/>
    </source>
</evidence>
<proteinExistence type="predicted"/>
<dbReference type="EMBL" id="RBKU01000001">
    <property type="protein sequence ID" value="RKR83209.1"/>
    <property type="molecule type" value="Genomic_DNA"/>
</dbReference>
<keyword evidence="2" id="KW-1185">Reference proteome</keyword>
<organism evidence="1 2">
    <name type="scientific">Mucilaginibacter gracilis</name>
    <dbReference type="NCBI Taxonomy" id="423350"/>
    <lineage>
        <taxon>Bacteria</taxon>
        <taxon>Pseudomonadati</taxon>
        <taxon>Bacteroidota</taxon>
        <taxon>Sphingobacteriia</taxon>
        <taxon>Sphingobacteriales</taxon>
        <taxon>Sphingobacteriaceae</taxon>
        <taxon>Mucilaginibacter</taxon>
    </lineage>
</organism>
<accession>A0A495J5F1</accession>
<dbReference type="RefSeq" id="WP_121198730.1">
    <property type="nucleotide sequence ID" value="NZ_RBKU01000001.1"/>
</dbReference>
<evidence type="ECO:0000313" key="1">
    <source>
        <dbReference type="EMBL" id="RKR83209.1"/>
    </source>
</evidence>
<name>A0A495J5F1_9SPHI</name>